<evidence type="ECO:0000313" key="3">
    <source>
        <dbReference type="EMBL" id="MFD2028107.1"/>
    </source>
</evidence>
<dbReference type="PANTHER" id="PTHR36836:SF1">
    <property type="entry name" value="COLANIC ACID BIOSYNTHESIS PROTEIN WCAK"/>
    <property type="match status" value="1"/>
</dbReference>
<name>A0ABW4VH96_9MICO</name>
<dbReference type="EMBL" id="JBHUHF010000001">
    <property type="protein sequence ID" value="MFD2028107.1"/>
    <property type="molecule type" value="Genomic_DNA"/>
</dbReference>
<accession>A0ABW4VH96</accession>
<keyword evidence="4" id="KW-1185">Reference proteome</keyword>
<dbReference type="Pfam" id="PF04230">
    <property type="entry name" value="PS_pyruv_trans"/>
    <property type="match status" value="1"/>
</dbReference>
<dbReference type="GO" id="GO:0016740">
    <property type="term" value="F:transferase activity"/>
    <property type="evidence" value="ECO:0007669"/>
    <property type="project" value="UniProtKB-KW"/>
</dbReference>
<keyword evidence="3" id="KW-0808">Transferase</keyword>
<evidence type="ECO:0000259" key="2">
    <source>
        <dbReference type="Pfam" id="PF04230"/>
    </source>
</evidence>
<evidence type="ECO:0000313" key="4">
    <source>
        <dbReference type="Proteomes" id="UP001597338"/>
    </source>
</evidence>
<sequence length="710" mass="76998">MPGNEGRQANSPHTDAGAPRAVSRADRRANAQRTAEVMRMLRRITGSRPKLDPATTRFLAKGRLTWPEVPEVRAAMLDGATGAIDRWDLDAAAVLAKRLRVDSPDPETRRIAGIVALLAGDTEAAEEYFYHASRGTGSVARRHANARRTVESLQQFLDFRARMLTHEGPEDLADLRELAASVSVADRRTSDAAFGRYLVACLTQGVDGPLGELLDEFADAGRMTALVAPPGLLDLAVENAEYVAADADHAGALRLLQATFRQYGLVSERYLLALGTSLSALSHYGPARRALRLASPGVGSARAAQVAWIMHDDQSAYTLARKAIRHDMPRSSVRTVLGRVEHPITPPEADAPTGGLGHVAFFVDRGENFGDIVLPHAVRDAISEPAGPAEWTAFHAHQVFDDEFVRIANSQRALVVGGGGLFLPDTSPNGNSGWQWNVPAASLDALTVPLYAFAVGFNLFTGQHFKGDLFRRSLVAFTRKAEFVGLRNTGSIERVRSMLPAELHDKLRFVPCPTTVLEHIRPELPAGGSGSGTVLLNAAFDRSERRFGGGYADFLAQIVEFTNKATKGGAEVRIAAHTRGDLRLANDLEAAHDLKLTVDELHNMDQDDALAVYRQASLVIGMRGHATMIPFGVGTPVLSIVSHPKMRYFLEDVDRLDWGYDVGDAALGARLAERTLDVLGREDDYRADVADRQQLLLPHVRAAAEAVAKS</sequence>
<proteinExistence type="predicted"/>
<dbReference type="PANTHER" id="PTHR36836">
    <property type="entry name" value="COLANIC ACID BIOSYNTHESIS PROTEIN WCAK"/>
    <property type="match status" value="1"/>
</dbReference>
<protein>
    <submittedName>
        <fullName evidence="3">Polysaccharide pyruvyl transferase family protein</fullName>
    </submittedName>
</protein>
<dbReference type="Proteomes" id="UP001597338">
    <property type="component" value="Unassembled WGS sequence"/>
</dbReference>
<gene>
    <name evidence="3" type="ORF">ACFSL2_21605</name>
</gene>
<feature type="region of interest" description="Disordered" evidence="1">
    <location>
        <begin position="1"/>
        <end position="32"/>
    </location>
</feature>
<dbReference type="InterPro" id="IPR007345">
    <property type="entry name" value="Polysacch_pyruvyl_Trfase"/>
</dbReference>
<dbReference type="RefSeq" id="WP_377199811.1">
    <property type="nucleotide sequence ID" value="NZ_JBHUHF010000001.1"/>
</dbReference>
<comment type="caution">
    <text evidence="3">The sequence shown here is derived from an EMBL/GenBank/DDBJ whole genome shotgun (WGS) entry which is preliminary data.</text>
</comment>
<reference evidence="4" key="1">
    <citation type="journal article" date="2019" name="Int. J. Syst. Evol. Microbiol.">
        <title>The Global Catalogue of Microorganisms (GCM) 10K type strain sequencing project: providing services to taxonomists for standard genome sequencing and annotation.</title>
        <authorList>
            <consortium name="The Broad Institute Genomics Platform"/>
            <consortium name="The Broad Institute Genome Sequencing Center for Infectious Disease"/>
            <person name="Wu L."/>
            <person name="Ma J."/>
        </authorList>
    </citation>
    <scope>NUCLEOTIDE SEQUENCE [LARGE SCALE GENOMIC DNA]</scope>
    <source>
        <strain evidence="4">CCM 7043</strain>
    </source>
</reference>
<evidence type="ECO:0000256" key="1">
    <source>
        <dbReference type="SAM" id="MobiDB-lite"/>
    </source>
</evidence>
<feature type="domain" description="Polysaccharide pyruvyl transferase" evidence="2">
    <location>
        <begin position="368"/>
        <end position="642"/>
    </location>
</feature>
<organism evidence="3 4">
    <name type="scientific">Promicromonospora aerolata</name>
    <dbReference type="NCBI Taxonomy" id="195749"/>
    <lineage>
        <taxon>Bacteria</taxon>
        <taxon>Bacillati</taxon>
        <taxon>Actinomycetota</taxon>
        <taxon>Actinomycetes</taxon>
        <taxon>Micrococcales</taxon>
        <taxon>Promicromonosporaceae</taxon>
        <taxon>Promicromonospora</taxon>
    </lineage>
</organism>